<evidence type="ECO:0000256" key="1">
    <source>
        <dbReference type="SAM" id="Coils"/>
    </source>
</evidence>
<dbReference type="InterPro" id="IPR048365">
    <property type="entry name" value="TNP-like_RNaseH_N"/>
</dbReference>
<feature type="compositionally biased region" description="Pro residues" evidence="2">
    <location>
        <begin position="62"/>
        <end position="73"/>
    </location>
</feature>
<feature type="coiled-coil region" evidence="1">
    <location>
        <begin position="88"/>
        <end position="126"/>
    </location>
</feature>
<comment type="caution">
    <text evidence="5">The sequence shown here is derived from an EMBL/GenBank/DDBJ whole genome shotgun (WGS) entry which is preliminary data.</text>
</comment>
<dbReference type="OrthoDB" id="6627680at2759"/>
<dbReference type="Proteomes" id="UP000440578">
    <property type="component" value="Unassembled WGS sequence"/>
</dbReference>
<feature type="domain" description="Transposable element P transposase-like GTP-binding insertion" evidence="4">
    <location>
        <begin position="373"/>
        <end position="455"/>
    </location>
</feature>
<name>A0A6A4VDX5_AMPAM</name>
<accession>A0A6A4VDX5</accession>
<organism evidence="5 6">
    <name type="scientific">Amphibalanus amphitrite</name>
    <name type="common">Striped barnacle</name>
    <name type="synonym">Balanus amphitrite</name>
    <dbReference type="NCBI Taxonomy" id="1232801"/>
    <lineage>
        <taxon>Eukaryota</taxon>
        <taxon>Metazoa</taxon>
        <taxon>Ecdysozoa</taxon>
        <taxon>Arthropoda</taxon>
        <taxon>Crustacea</taxon>
        <taxon>Multicrustacea</taxon>
        <taxon>Cirripedia</taxon>
        <taxon>Thoracica</taxon>
        <taxon>Thoracicalcarea</taxon>
        <taxon>Balanomorpha</taxon>
        <taxon>Balanoidea</taxon>
        <taxon>Balanidae</taxon>
        <taxon>Amphibalaninae</taxon>
        <taxon>Amphibalanus</taxon>
    </lineage>
</organism>
<protein>
    <submittedName>
        <fullName evidence="5">Transposable element P transposase</fullName>
    </submittedName>
</protein>
<keyword evidence="6" id="KW-1185">Reference proteome</keyword>
<evidence type="ECO:0000313" key="5">
    <source>
        <dbReference type="EMBL" id="KAF0292095.1"/>
    </source>
</evidence>
<dbReference type="AlphaFoldDB" id="A0A6A4VDX5"/>
<feature type="domain" description="Transposable element P transposase-like RNase H" evidence="3">
    <location>
        <begin position="201"/>
        <end position="316"/>
    </location>
</feature>
<evidence type="ECO:0000259" key="4">
    <source>
        <dbReference type="Pfam" id="PF21788"/>
    </source>
</evidence>
<sequence>MCNLQQNWCKYLKNWRQEVTSAQRDERVQQRSLKKLSDELLTTAGSGQELPRDSDGGSPAVDPGPVPERPGPDCPVIAIEETTPLEQVVRLEGELQDAQQRLWKLSRKWRNEKRSLQRQLRIATEKGAQLDRLLESGVLSRGQVRQAATGRRIRWSPGDVSKALGLRCLTRKGYKYAQGVLKIPLPSVSTLSRWTRAFRVTPGVMDAAASVLEAVTTDMSDMDRLCVISFDEMSLDGRYCYDSTADQVLRGSKLQLLMVRGLCSSWKQPLYYQLDSAMTPGELEHVIIRLEDIGLSVVAATSDMHSSNEKLWEQMGVTPTKTWIKNPRDDSRNIWIFADVPHVLKRLRAHTVANDGGLVVPKDEGGTFLLSRQSFSELLSKTAGELRVAPKLKAMHLEATGQCSQRVSLASQLFSETVAAAMAKYVPIRSRQADAIRTIDAWFDVMNSRSPIDAKQERCAYGLNKDVKAIQDAALTKMEKLIGAARKSTPKHPGGVSAMLPFQVGALRSTASLRGLHSELSDRVPKFRYVMSARLNQDCLENTFSQLRGMCGQNVTPDAVEARSRLRIMLMAPSPLVATSSSGRAVRLEPDTAFVSTGQRLEPDNLTNEALEGLQIQIQRPAELTAAVEEDQVEEAFRAVTLQPTVPQVIREENEDGGAATDTAKAKARAAEDAWLRREGLAFVAGYVAASCQHIDPSLGLPTRVAPPSSVPQSWIRAVSRGGLMVPSERWMSVVEAFEVLFCILMGTSADRNPGIVRRLMELLRQKEPALDLRIARKLVRTRLHIRLRFINQALAEAAAARRAAKQVRQHVRSSVGSEAGCQA</sequence>
<reference evidence="5 6" key="1">
    <citation type="submission" date="2019-07" db="EMBL/GenBank/DDBJ databases">
        <title>Draft genome assembly of a fouling barnacle, Amphibalanus amphitrite (Darwin, 1854): The first reference genome for Thecostraca.</title>
        <authorList>
            <person name="Kim W."/>
        </authorList>
    </citation>
    <scope>NUCLEOTIDE SEQUENCE [LARGE SCALE GENOMIC DNA]</scope>
    <source>
        <strain evidence="5">SNU_AA5</strain>
        <tissue evidence="5">Soma without cirri and trophi</tissue>
    </source>
</reference>
<evidence type="ECO:0000259" key="3">
    <source>
        <dbReference type="Pfam" id="PF21787"/>
    </source>
</evidence>
<keyword evidence="1" id="KW-0175">Coiled coil</keyword>
<dbReference type="EMBL" id="VIIS01001838">
    <property type="protein sequence ID" value="KAF0292095.1"/>
    <property type="molecule type" value="Genomic_DNA"/>
</dbReference>
<dbReference type="InterPro" id="IPR048366">
    <property type="entry name" value="TNP-like_GBD"/>
</dbReference>
<proteinExistence type="predicted"/>
<evidence type="ECO:0000313" key="6">
    <source>
        <dbReference type="Proteomes" id="UP000440578"/>
    </source>
</evidence>
<dbReference type="Pfam" id="PF21788">
    <property type="entry name" value="TNP-like_GBD"/>
    <property type="match status" value="1"/>
</dbReference>
<evidence type="ECO:0000256" key="2">
    <source>
        <dbReference type="SAM" id="MobiDB-lite"/>
    </source>
</evidence>
<gene>
    <name evidence="5" type="primary">T_21</name>
    <name evidence="5" type="ORF">FJT64_009857</name>
</gene>
<feature type="region of interest" description="Disordered" evidence="2">
    <location>
        <begin position="37"/>
        <end position="73"/>
    </location>
</feature>
<dbReference type="Pfam" id="PF21787">
    <property type="entry name" value="TNP-like_RNaseH_N"/>
    <property type="match status" value="1"/>
</dbReference>